<dbReference type="GO" id="GO:0070971">
    <property type="term" value="C:endoplasmic reticulum exit site"/>
    <property type="evidence" value="ECO:0007669"/>
    <property type="project" value="TreeGrafter"/>
</dbReference>
<dbReference type="PANTHER" id="PTHR13803">
    <property type="entry name" value="SEC24-RELATED PROTEIN"/>
    <property type="match status" value="1"/>
</dbReference>
<dbReference type="GO" id="GO:0008270">
    <property type="term" value="F:zinc ion binding"/>
    <property type="evidence" value="ECO:0007669"/>
    <property type="project" value="InterPro"/>
</dbReference>
<dbReference type="Pfam" id="PF04811">
    <property type="entry name" value="Sec23_trunk"/>
    <property type="match status" value="1"/>
</dbReference>
<dbReference type="GO" id="GO:0090110">
    <property type="term" value="P:COPII-coated vesicle cargo loading"/>
    <property type="evidence" value="ECO:0007669"/>
    <property type="project" value="TreeGrafter"/>
</dbReference>
<dbReference type="InterPro" id="IPR006896">
    <property type="entry name" value="Sec23/24_trunk_dom"/>
</dbReference>
<comment type="subcellular location">
    <subcellularLocation>
        <location evidence="2">Cytoplasm</location>
    </subcellularLocation>
    <subcellularLocation>
        <location evidence="1">Golgi apparatus membrane</location>
    </subcellularLocation>
</comment>
<dbReference type="AlphaFoldDB" id="A0A0P1KUD7"/>
<dbReference type="EMBL" id="LN890547">
    <property type="protein sequence ID" value="CUS23487.1"/>
    <property type="molecule type" value="Genomic_DNA"/>
</dbReference>
<evidence type="ECO:0000256" key="5">
    <source>
        <dbReference type="ARBA" id="ARBA00022490"/>
    </source>
</evidence>
<feature type="domain" description="Sec23/Sec24 beta-sandwich" evidence="12">
    <location>
        <begin position="511"/>
        <end position="594"/>
    </location>
</feature>
<proteinExistence type="inferred from homology"/>
<dbReference type="Gene3D" id="2.60.40.1670">
    <property type="entry name" value="beta-sandwich domain of Sec23/24"/>
    <property type="match status" value="1"/>
</dbReference>
<dbReference type="GO" id="GO:0006886">
    <property type="term" value="P:intracellular protein transport"/>
    <property type="evidence" value="ECO:0007669"/>
    <property type="project" value="InterPro"/>
</dbReference>
<protein>
    <submittedName>
        <fullName evidence="13">LAQU0S10e01530g1_1</fullName>
    </submittedName>
</protein>
<dbReference type="SUPFAM" id="SSF82919">
    <property type="entry name" value="Zn-finger domain of Sec23/24"/>
    <property type="match status" value="1"/>
</dbReference>
<accession>A0A0P1KUD7</accession>
<dbReference type="InterPro" id="IPR036180">
    <property type="entry name" value="Gelsolin-like_dom_sf"/>
</dbReference>
<evidence type="ECO:0000259" key="10">
    <source>
        <dbReference type="Pfam" id="PF04811"/>
    </source>
</evidence>
<evidence type="ECO:0000259" key="11">
    <source>
        <dbReference type="Pfam" id="PF04815"/>
    </source>
</evidence>
<keyword evidence="14" id="KW-1185">Reference proteome</keyword>
<feature type="compositionally biased region" description="Polar residues" evidence="8">
    <location>
        <begin position="38"/>
        <end position="50"/>
    </location>
</feature>
<evidence type="ECO:0000256" key="6">
    <source>
        <dbReference type="ARBA" id="ARBA00022927"/>
    </source>
</evidence>
<reference evidence="14" key="1">
    <citation type="submission" date="2015-10" db="EMBL/GenBank/DDBJ databases">
        <authorList>
            <person name="Devillers H."/>
        </authorList>
    </citation>
    <scope>NUCLEOTIDE SEQUENCE [LARGE SCALE GENOMIC DNA]</scope>
</reference>
<dbReference type="InterPro" id="IPR012990">
    <property type="entry name" value="Beta-sandwich_Sec23_24"/>
</dbReference>
<feature type="region of interest" description="Disordered" evidence="8">
    <location>
        <begin position="1"/>
        <end position="50"/>
    </location>
</feature>
<evidence type="ECO:0000313" key="14">
    <source>
        <dbReference type="Proteomes" id="UP000236544"/>
    </source>
</evidence>
<feature type="domain" description="Sec23/Sec24 trunk" evidence="10">
    <location>
        <begin position="269"/>
        <end position="504"/>
    </location>
</feature>
<name>A0A0P1KUD7_9SACH</name>
<evidence type="ECO:0000256" key="8">
    <source>
        <dbReference type="SAM" id="MobiDB-lite"/>
    </source>
</evidence>
<dbReference type="Pfam" id="PF04810">
    <property type="entry name" value="zf-Sec23_Sec24"/>
    <property type="match status" value="1"/>
</dbReference>
<dbReference type="GO" id="GO:0000139">
    <property type="term" value="C:Golgi membrane"/>
    <property type="evidence" value="ECO:0007669"/>
    <property type="project" value="UniProtKB-SubCell"/>
</dbReference>
<keyword evidence="5" id="KW-0963">Cytoplasm</keyword>
<dbReference type="SUPFAM" id="SSF81995">
    <property type="entry name" value="beta-sandwich domain of Sec23/24"/>
    <property type="match status" value="1"/>
</dbReference>
<evidence type="ECO:0000256" key="4">
    <source>
        <dbReference type="ARBA" id="ARBA00022448"/>
    </source>
</evidence>
<evidence type="ECO:0000259" key="9">
    <source>
        <dbReference type="Pfam" id="PF04810"/>
    </source>
</evidence>
<dbReference type="Gene3D" id="3.40.20.10">
    <property type="entry name" value="Severin"/>
    <property type="match status" value="1"/>
</dbReference>
<dbReference type="GO" id="GO:0030127">
    <property type="term" value="C:COPII vesicle coat"/>
    <property type="evidence" value="ECO:0007669"/>
    <property type="project" value="InterPro"/>
</dbReference>
<evidence type="ECO:0000256" key="2">
    <source>
        <dbReference type="ARBA" id="ARBA00004496"/>
    </source>
</evidence>
<sequence>MQGLNQSLSSLSLDRDSLSSTGVTKKGKRPNRAFHSFATGSYGSSDPQASAQNDIQALATNDLGNPSGNLALNARAPFPFSNQNAPSGGLGESITSHYVPKQRLEDQERYLTRTFVTSQDSVPPCASTQYYCVDQGISDPRKLRLTMYNVPRNEQLRSATKLPVGAIIQPFAASLPDSTIDVVDASQRSGPLRCRRCRSYSNPNYSFTFDSKAVCNLCQVSTQLSEDHYAPLNPNGLRADIDERPDLMKGTVEFLVPDTYNVVPGKPNVPLHYVFLIDISTLSNENKSSLAMVEGIRTCIEHISVKQPNCKVAIMAFDKEIRFFNLRPELNQAQEYIISDLQDVFVPIFTGLFVRPEESMHVIQDTLCKITAYIEDGKFSHHFEACYGSALKAARLALDTATGGAGGKILASLSSKPTHGIGNLRLRNEDALKKTLKCENETYLKLGQELLKSNISLDLFCTGSAFMDMVSVAHPVKVTSGFLKYYPGFQLDRDEFTFVNDLLHSVANTMGYAGQLKIRCSSGLSVYNYYSESVENSDREPVIPGLHQDTTLNVLFKYDGRLPPAKDVHFQCALLYTDLNGFRKVRCLNTSAAVSDNIHEIFKFVNQDAVVSIFLHDMLTTLGDCDFVQKRKTIDDKVVDVLTQYRALVSKSSSSQLVLPDSLKTWAAYLLSFEKSELMKNNNKSSNGNSRVYDLFKYLDSTPAQLAFKLYPQILPLHELLQESDYTFYDENELLLQAAPLENLCVRASRSELVDGGCYLIFDGTTAYLWFNENTNTYLLRDLLDVDTGSVKHSEITLVGNAIPTLDSGINLKARSVLRNWAQIVGCNYVPVTPLRPHVDAYYSHTMAVLLVEDRSIEMIEAYDAYLVSLHKHISEKVKKEDYTKIGASKDHEHITQKFIQF</sequence>
<evidence type="ECO:0000256" key="1">
    <source>
        <dbReference type="ARBA" id="ARBA00004394"/>
    </source>
</evidence>
<dbReference type="InterPro" id="IPR006900">
    <property type="entry name" value="Sec23/24_helical_dom"/>
</dbReference>
<dbReference type="SUPFAM" id="SSF81811">
    <property type="entry name" value="Helical domain of Sec23/24"/>
    <property type="match status" value="1"/>
</dbReference>
<keyword evidence="4" id="KW-0813">Transport</keyword>
<comment type="similarity">
    <text evidence="3">Belongs to the SEC23/SEC24 family. SEC24 subfamily.</text>
</comment>
<feature type="domain" description="Sec23/Sec24 helical" evidence="11">
    <location>
        <begin position="606"/>
        <end position="706"/>
    </location>
</feature>
<dbReference type="Pfam" id="PF04815">
    <property type="entry name" value="Sec23_helical"/>
    <property type="match status" value="1"/>
</dbReference>
<dbReference type="InterPro" id="IPR029006">
    <property type="entry name" value="ADF-H/Gelsolin-like_dom_sf"/>
</dbReference>
<keyword evidence="6" id="KW-0653">Protein transport</keyword>
<feature type="domain" description="Zinc finger Sec23/Sec24-type" evidence="9">
    <location>
        <begin position="191"/>
        <end position="226"/>
    </location>
</feature>
<evidence type="ECO:0000259" key="12">
    <source>
        <dbReference type="Pfam" id="PF08033"/>
    </source>
</evidence>
<dbReference type="InterPro" id="IPR036175">
    <property type="entry name" value="Sec23/24_helical_dom_sf"/>
</dbReference>
<dbReference type="GO" id="GO:0000149">
    <property type="term" value="F:SNARE binding"/>
    <property type="evidence" value="ECO:0007669"/>
    <property type="project" value="TreeGrafter"/>
</dbReference>
<evidence type="ECO:0000256" key="7">
    <source>
        <dbReference type="ARBA" id="ARBA00023034"/>
    </source>
</evidence>
<dbReference type="Gene3D" id="1.20.120.730">
    <property type="entry name" value="Sec23/Sec24 helical domain"/>
    <property type="match status" value="1"/>
</dbReference>
<gene>
    <name evidence="13" type="ORF">LAQU0_S10e01530g</name>
</gene>
<evidence type="ECO:0000256" key="3">
    <source>
        <dbReference type="ARBA" id="ARBA00008334"/>
    </source>
</evidence>
<dbReference type="OrthoDB" id="49016at2759"/>
<dbReference type="SUPFAM" id="SSF82754">
    <property type="entry name" value="C-terminal, gelsolin-like domain of Sec23/24"/>
    <property type="match status" value="1"/>
</dbReference>
<dbReference type="InterPro" id="IPR050550">
    <property type="entry name" value="SEC23_SEC24_subfamily"/>
</dbReference>
<evidence type="ECO:0000313" key="13">
    <source>
        <dbReference type="EMBL" id="CUS23487.1"/>
    </source>
</evidence>
<dbReference type="InterPro" id="IPR036465">
    <property type="entry name" value="vWFA_dom_sf"/>
</dbReference>
<dbReference type="InterPro" id="IPR036174">
    <property type="entry name" value="Znf_Sec23_Sec24_sf"/>
</dbReference>
<dbReference type="Gene3D" id="2.30.30.380">
    <property type="entry name" value="Zn-finger domain of Sec23/24"/>
    <property type="match status" value="1"/>
</dbReference>
<dbReference type="Proteomes" id="UP000236544">
    <property type="component" value="Unassembled WGS sequence"/>
</dbReference>
<dbReference type="InterPro" id="IPR006895">
    <property type="entry name" value="Znf_Sec23_Sec24"/>
</dbReference>
<dbReference type="PANTHER" id="PTHR13803:SF4">
    <property type="entry name" value="SECRETORY 24CD, ISOFORM C"/>
    <property type="match status" value="1"/>
</dbReference>
<dbReference type="SUPFAM" id="SSF53300">
    <property type="entry name" value="vWA-like"/>
    <property type="match status" value="1"/>
</dbReference>
<organism evidence="13 14">
    <name type="scientific">Lachancea quebecensis</name>
    <dbReference type="NCBI Taxonomy" id="1654605"/>
    <lineage>
        <taxon>Eukaryota</taxon>
        <taxon>Fungi</taxon>
        <taxon>Dikarya</taxon>
        <taxon>Ascomycota</taxon>
        <taxon>Saccharomycotina</taxon>
        <taxon>Saccharomycetes</taxon>
        <taxon>Saccharomycetales</taxon>
        <taxon>Saccharomycetaceae</taxon>
        <taxon>Lachancea</taxon>
    </lineage>
</organism>
<dbReference type="Gene3D" id="3.40.50.410">
    <property type="entry name" value="von Willebrand factor, type A domain"/>
    <property type="match status" value="1"/>
</dbReference>
<keyword evidence="7" id="KW-0333">Golgi apparatus</keyword>
<dbReference type="Pfam" id="PF08033">
    <property type="entry name" value="Sec23_BS"/>
    <property type="match status" value="1"/>
</dbReference>